<reference evidence="2 3" key="1">
    <citation type="submission" date="2024-06" db="EMBL/GenBank/DDBJ databases">
        <title>Genomic Encyclopedia of Type Strains, Phase IV (KMG-IV): sequencing the most valuable type-strain genomes for metagenomic binning, comparative biology and taxonomic classification.</title>
        <authorList>
            <person name="Goeker M."/>
        </authorList>
    </citation>
    <scope>NUCLEOTIDE SEQUENCE [LARGE SCALE GENOMIC DNA]</scope>
    <source>
        <strain evidence="2 3">DSM 26128</strain>
    </source>
</reference>
<keyword evidence="3" id="KW-1185">Reference proteome</keyword>
<protein>
    <submittedName>
        <fullName evidence="2">Sortase A</fullName>
        <ecNumber evidence="2">3.4.22.70</ecNumber>
    </submittedName>
</protein>
<comment type="caution">
    <text evidence="2">The sequence shown here is derived from an EMBL/GenBank/DDBJ whole genome shotgun (WGS) entry which is preliminary data.</text>
</comment>
<dbReference type="EC" id="3.4.22.70" evidence="2"/>
<dbReference type="InterPro" id="IPR042002">
    <property type="entry name" value="Sortase_C"/>
</dbReference>
<dbReference type="EMBL" id="JBEPLW010000030">
    <property type="protein sequence ID" value="MET3576692.1"/>
    <property type="molecule type" value="Genomic_DNA"/>
</dbReference>
<accession>A0ABV2GEP1</accession>
<sequence length="225" mass="25592">MKHKWSILLFAAGLIILAYPHIAQLVNNRIQHNQVDEFRTALDDLPDEEVVRLIDRAREYNEDIAEESTGLRDPWGDQEEWINAYRDLGFDDNEMFGALEIPKLNVRTPIYLGSSEAVLSKGVGQVEGSSLPLGGLGTHTVLAGHRGMPTIPMFRDLDRLQAGDVFFIHTVEETLEYRVVAQEVIYPDDTDSLEIQDGRDLATLLTCHPYRHNYQRLLVHGERVE</sequence>
<dbReference type="RefSeq" id="WP_354198958.1">
    <property type="nucleotide sequence ID" value="NZ_JBEPLW010000030.1"/>
</dbReference>
<gene>
    <name evidence="2" type="ORF">ABID49_002621</name>
</gene>
<dbReference type="Proteomes" id="UP001549099">
    <property type="component" value="Unassembled WGS sequence"/>
</dbReference>
<organism evidence="2 3">
    <name type="scientific">Bhargavaea ullalensis</name>
    <dbReference type="NCBI Taxonomy" id="1265685"/>
    <lineage>
        <taxon>Bacteria</taxon>
        <taxon>Bacillati</taxon>
        <taxon>Bacillota</taxon>
        <taxon>Bacilli</taxon>
        <taxon>Bacillales</taxon>
        <taxon>Caryophanaceae</taxon>
        <taxon>Bhargavaea</taxon>
    </lineage>
</organism>
<name>A0ABV2GEP1_9BACL</name>
<evidence type="ECO:0000313" key="3">
    <source>
        <dbReference type="Proteomes" id="UP001549099"/>
    </source>
</evidence>
<dbReference type="GO" id="GO:0016787">
    <property type="term" value="F:hydrolase activity"/>
    <property type="evidence" value="ECO:0007669"/>
    <property type="project" value="UniProtKB-KW"/>
</dbReference>
<dbReference type="NCBIfam" id="NF033745">
    <property type="entry name" value="class_C_sortase"/>
    <property type="match status" value="1"/>
</dbReference>
<dbReference type="InterPro" id="IPR005754">
    <property type="entry name" value="Sortase"/>
</dbReference>
<dbReference type="NCBIfam" id="TIGR01076">
    <property type="entry name" value="sortase_fam"/>
    <property type="match status" value="1"/>
</dbReference>
<dbReference type="SUPFAM" id="SSF63817">
    <property type="entry name" value="Sortase"/>
    <property type="match status" value="1"/>
</dbReference>
<dbReference type="Gene3D" id="2.40.260.10">
    <property type="entry name" value="Sortase"/>
    <property type="match status" value="1"/>
</dbReference>
<evidence type="ECO:0000313" key="2">
    <source>
        <dbReference type="EMBL" id="MET3576692.1"/>
    </source>
</evidence>
<keyword evidence="1 2" id="KW-0378">Hydrolase</keyword>
<dbReference type="CDD" id="cd05827">
    <property type="entry name" value="Sortase_C"/>
    <property type="match status" value="1"/>
</dbReference>
<dbReference type="Pfam" id="PF04203">
    <property type="entry name" value="Sortase"/>
    <property type="match status" value="1"/>
</dbReference>
<dbReference type="InterPro" id="IPR023365">
    <property type="entry name" value="Sortase_dom-sf"/>
</dbReference>
<proteinExistence type="predicted"/>
<evidence type="ECO:0000256" key="1">
    <source>
        <dbReference type="ARBA" id="ARBA00022801"/>
    </source>
</evidence>